<dbReference type="Gene3D" id="1.10.189.10">
    <property type="entry name" value="Pyruvate Phosphate Dikinase, domain 2"/>
    <property type="match status" value="1"/>
</dbReference>
<feature type="binding site" evidence="14">
    <location>
        <position position="781"/>
    </location>
    <ligand>
        <name>Mg(2+)</name>
        <dbReference type="ChEBI" id="CHEBI:18420"/>
    </ligand>
</feature>
<dbReference type="Gene3D" id="3.20.20.60">
    <property type="entry name" value="Phosphoenolpyruvate-binding domains"/>
    <property type="match status" value="1"/>
</dbReference>
<dbReference type="Gene3D" id="3.30.1490.20">
    <property type="entry name" value="ATP-grasp fold, A domain"/>
    <property type="match status" value="1"/>
</dbReference>
<feature type="binding site" evidence="13">
    <location>
        <position position="779"/>
    </location>
    <ligand>
        <name>substrate</name>
    </ligand>
</feature>
<evidence type="ECO:0000256" key="1">
    <source>
        <dbReference type="ARBA" id="ARBA00001946"/>
    </source>
</evidence>
<proteinExistence type="inferred from homology"/>
<dbReference type="PIRSF" id="PIRSF000853">
    <property type="entry name" value="PPDK"/>
    <property type="match status" value="1"/>
</dbReference>
<dbReference type="InterPro" id="IPR018274">
    <property type="entry name" value="PEP_util_AS"/>
</dbReference>
<evidence type="ECO:0000256" key="9">
    <source>
        <dbReference type="ARBA" id="ARBA00022840"/>
    </source>
</evidence>
<dbReference type="SUPFAM" id="SSF51621">
    <property type="entry name" value="Phosphoenolpyruvate/pyruvate domain"/>
    <property type="match status" value="1"/>
</dbReference>
<organism evidence="18 19">
    <name type="scientific">Capsulimonas corticalis</name>
    <dbReference type="NCBI Taxonomy" id="2219043"/>
    <lineage>
        <taxon>Bacteria</taxon>
        <taxon>Bacillati</taxon>
        <taxon>Armatimonadota</taxon>
        <taxon>Armatimonadia</taxon>
        <taxon>Capsulimonadales</taxon>
        <taxon>Capsulimonadaceae</taxon>
        <taxon>Capsulimonas</taxon>
    </lineage>
</organism>
<dbReference type="InterPro" id="IPR008279">
    <property type="entry name" value="PEP-util_enz_mobile_dom"/>
</dbReference>
<dbReference type="Gene3D" id="3.50.30.10">
    <property type="entry name" value="Phosphohistidine domain"/>
    <property type="match status" value="1"/>
</dbReference>
<evidence type="ECO:0000259" key="15">
    <source>
        <dbReference type="Pfam" id="PF00391"/>
    </source>
</evidence>
<keyword evidence="18" id="KW-0670">Pyruvate</keyword>
<dbReference type="Pfam" id="PF01326">
    <property type="entry name" value="PPDK_N"/>
    <property type="match status" value="3"/>
</dbReference>
<feature type="binding site" evidence="14">
    <location>
        <position position="757"/>
    </location>
    <ligand>
        <name>Mg(2+)</name>
        <dbReference type="ChEBI" id="CHEBI:18420"/>
    </ligand>
</feature>
<evidence type="ECO:0000256" key="10">
    <source>
        <dbReference type="ARBA" id="ARBA00022842"/>
    </source>
</evidence>
<dbReference type="InterPro" id="IPR015813">
    <property type="entry name" value="Pyrv/PenolPyrv_kinase-like_dom"/>
</dbReference>
<dbReference type="Pfam" id="PF02896">
    <property type="entry name" value="PEP-utilizers_C"/>
    <property type="match status" value="1"/>
</dbReference>
<dbReference type="PROSITE" id="PS00370">
    <property type="entry name" value="PEP_ENZYMES_PHOS_SITE"/>
    <property type="match status" value="1"/>
</dbReference>
<keyword evidence="10 14" id="KW-0460">Magnesium</keyword>
<comment type="cofactor">
    <cofactor evidence="1 11 14">
        <name>Mg(2+)</name>
        <dbReference type="ChEBI" id="CHEBI:18420"/>
    </cofactor>
</comment>
<dbReference type="GO" id="GO:0005524">
    <property type="term" value="F:ATP binding"/>
    <property type="evidence" value="ECO:0007669"/>
    <property type="project" value="UniProtKB-UniRule"/>
</dbReference>
<feature type="domain" description="Pyruvate phosphate dikinase AMP/ATP-binding" evidence="16">
    <location>
        <begin position="19"/>
        <end position="55"/>
    </location>
</feature>
<reference evidence="18 19" key="1">
    <citation type="journal article" date="2019" name="Int. J. Syst. Evol. Microbiol.">
        <title>Capsulimonas corticalis gen. nov., sp. nov., an aerobic capsulated bacterium, of a novel bacterial order, Capsulimonadales ord. nov., of the class Armatimonadia of the phylum Armatimonadetes.</title>
        <authorList>
            <person name="Li J."/>
            <person name="Kudo C."/>
            <person name="Tonouchi A."/>
        </authorList>
    </citation>
    <scope>NUCLEOTIDE SEQUENCE [LARGE SCALE GENOMIC DNA]</scope>
    <source>
        <strain evidence="18 19">AX-7</strain>
    </source>
</reference>
<evidence type="ECO:0000256" key="14">
    <source>
        <dbReference type="PIRSR" id="PIRSR000853-3"/>
    </source>
</evidence>
<dbReference type="GO" id="GO:0050242">
    <property type="term" value="F:pyruvate, phosphate dikinase activity"/>
    <property type="evidence" value="ECO:0007669"/>
    <property type="project" value="UniProtKB-UniRule"/>
</dbReference>
<feature type="active site" description="Tele-phosphohistidine intermediate" evidence="12">
    <location>
        <position position="461"/>
    </location>
</feature>
<evidence type="ECO:0000256" key="13">
    <source>
        <dbReference type="PIRSR" id="PIRSR000853-2"/>
    </source>
</evidence>
<dbReference type="Gene3D" id="1.20.80.30">
    <property type="match status" value="1"/>
</dbReference>
<evidence type="ECO:0000256" key="2">
    <source>
        <dbReference type="ARBA" id="ARBA00007837"/>
    </source>
</evidence>
<feature type="domain" description="Pyruvate phosphate dikinase AMP/ATP-binding" evidence="16">
    <location>
        <begin position="56"/>
        <end position="294"/>
    </location>
</feature>
<evidence type="ECO:0000256" key="5">
    <source>
        <dbReference type="ARBA" id="ARBA00022679"/>
    </source>
</evidence>
<dbReference type="Gene3D" id="3.30.470.20">
    <property type="entry name" value="ATP-grasp fold, B domain"/>
    <property type="match status" value="1"/>
</dbReference>
<feature type="domain" description="PEP-utilising enzyme mobile" evidence="15">
    <location>
        <begin position="428"/>
        <end position="506"/>
    </location>
</feature>
<protein>
    <recommendedName>
        <fullName evidence="4 11">Pyruvate, phosphate dikinase</fullName>
        <ecNumber evidence="3 11">2.7.9.1</ecNumber>
    </recommendedName>
</protein>
<evidence type="ECO:0000256" key="6">
    <source>
        <dbReference type="ARBA" id="ARBA00022723"/>
    </source>
</evidence>
<evidence type="ECO:0000256" key="12">
    <source>
        <dbReference type="PIRSR" id="PIRSR000853-1"/>
    </source>
</evidence>
<keyword evidence="9" id="KW-0067">ATP-binding</keyword>
<feature type="domain" description="Pyruvate phosphate dikinase AMP/ATP-binding" evidence="16">
    <location>
        <begin position="308"/>
        <end position="357"/>
    </location>
</feature>
<keyword evidence="8" id="KW-0418">Kinase</keyword>
<dbReference type="Pfam" id="PF00391">
    <property type="entry name" value="PEP-utilizers"/>
    <property type="match status" value="1"/>
</dbReference>
<dbReference type="PANTHER" id="PTHR22931">
    <property type="entry name" value="PHOSPHOENOLPYRUVATE DIKINASE-RELATED"/>
    <property type="match status" value="1"/>
</dbReference>
<dbReference type="InterPro" id="IPR036637">
    <property type="entry name" value="Phosphohistidine_dom_sf"/>
</dbReference>
<dbReference type="InterPro" id="IPR013815">
    <property type="entry name" value="ATP_grasp_subdomain_1"/>
</dbReference>
<gene>
    <name evidence="18" type="ORF">CCAX7_64260</name>
</gene>
<comment type="catalytic activity">
    <reaction evidence="11">
        <text>pyruvate + phosphate + ATP = phosphoenolpyruvate + AMP + diphosphate + H(+)</text>
        <dbReference type="Rhea" id="RHEA:10756"/>
        <dbReference type="ChEBI" id="CHEBI:15361"/>
        <dbReference type="ChEBI" id="CHEBI:15378"/>
        <dbReference type="ChEBI" id="CHEBI:30616"/>
        <dbReference type="ChEBI" id="CHEBI:33019"/>
        <dbReference type="ChEBI" id="CHEBI:43474"/>
        <dbReference type="ChEBI" id="CHEBI:58702"/>
        <dbReference type="ChEBI" id="CHEBI:456215"/>
        <dbReference type="EC" id="2.7.9.1"/>
    </reaction>
</comment>
<name>A0A402CQS3_9BACT</name>
<dbReference type="SUPFAM" id="SSF52009">
    <property type="entry name" value="Phosphohistidine domain"/>
    <property type="match status" value="1"/>
</dbReference>
<dbReference type="InterPro" id="IPR000121">
    <property type="entry name" value="PEP_util_C"/>
</dbReference>
<evidence type="ECO:0000259" key="17">
    <source>
        <dbReference type="Pfam" id="PF02896"/>
    </source>
</evidence>
<dbReference type="InterPro" id="IPR010121">
    <property type="entry name" value="Pyruvate_phosphate_dikinase"/>
</dbReference>
<dbReference type="GO" id="GO:0016301">
    <property type="term" value="F:kinase activity"/>
    <property type="evidence" value="ECO:0007669"/>
    <property type="project" value="UniProtKB-UniRule"/>
</dbReference>
<feature type="binding site" evidence="13">
    <location>
        <position position="781"/>
    </location>
    <ligand>
        <name>substrate</name>
    </ligand>
</feature>
<dbReference type="SUPFAM" id="SSF56059">
    <property type="entry name" value="Glutathione synthetase ATP-binding domain-like"/>
    <property type="match status" value="1"/>
</dbReference>
<keyword evidence="7" id="KW-0547">Nucleotide-binding</keyword>
<dbReference type="InterPro" id="IPR023151">
    <property type="entry name" value="PEP_util_CS"/>
</dbReference>
<dbReference type="AlphaFoldDB" id="A0A402CQS3"/>
<dbReference type="InterPro" id="IPR040442">
    <property type="entry name" value="Pyrv_kinase-like_dom_sf"/>
</dbReference>
<feature type="domain" description="PEP-utilising enzyme C-terminal" evidence="17">
    <location>
        <begin position="523"/>
        <end position="882"/>
    </location>
</feature>
<dbReference type="GO" id="GO:0046872">
    <property type="term" value="F:metal ion binding"/>
    <property type="evidence" value="ECO:0007669"/>
    <property type="project" value="UniProtKB-UniRule"/>
</dbReference>
<dbReference type="OrthoDB" id="9765468at2"/>
<evidence type="ECO:0000259" key="16">
    <source>
        <dbReference type="Pfam" id="PF01326"/>
    </source>
</evidence>
<feature type="binding site" evidence="13">
    <location>
        <position position="780"/>
    </location>
    <ligand>
        <name>substrate</name>
    </ligand>
</feature>
<feature type="binding site" evidence="13">
    <location>
        <position position="778"/>
    </location>
    <ligand>
        <name>substrate</name>
    </ligand>
</feature>
<accession>A0A402CQS3</accession>
<dbReference type="Proteomes" id="UP000287394">
    <property type="component" value="Chromosome"/>
</dbReference>
<keyword evidence="5" id="KW-0808">Transferase</keyword>
<dbReference type="KEGG" id="ccot:CCAX7_64260"/>
<dbReference type="NCBIfam" id="TIGR01828">
    <property type="entry name" value="pyru_phos_dikin"/>
    <property type="match status" value="1"/>
</dbReference>
<dbReference type="FunCoup" id="A0A402CQS3">
    <property type="interactions" value="359"/>
</dbReference>
<evidence type="ECO:0000256" key="8">
    <source>
        <dbReference type="ARBA" id="ARBA00022777"/>
    </source>
</evidence>
<keyword evidence="6 14" id="KW-0479">Metal-binding</keyword>
<evidence type="ECO:0000256" key="3">
    <source>
        <dbReference type="ARBA" id="ARBA00011994"/>
    </source>
</evidence>
<evidence type="ECO:0000313" key="18">
    <source>
        <dbReference type="EMBL" id="BDI34375.1"/>
    </source>
</evidence>
<dbReference type="EMBL" id="AP025739">
    <property type="protein sequence ID" value="BDI34375.1"/>
    <property type="molecule type" value="Genomic_DNA"/>
</dbReference>
<keyword evidence="19" id="KW-1185">Reference proteome</keyword>
<evidence type="ECO:0000256" key="4">
    <source>
        <dbReference type="ARBA" id="ARBA00020138"/>
    </source>
</evidence>
<dbReference type="PANTHER" id="PTHR22931:SF9">
    <property type="entry name" value="PYRUVATE, PHOSPHATE DIKINASE 1, CHLOROPLASTIC"/>
    <property type="match status" value="1"/>
</dbReference>
<evidence type="ECO:0000313" key="19">
    <source>
        <dbReference type="Proteomes" id="UP000287394"/>
    </source>
</evidence>
<dbReference type="PROSITE" id="PS00742">
    <property type="entry name" value="PEP_ENZYMES_2"/>
    <property type="match status" value="1"/>
</dbReference>
<feature type="active site" description="Proton donor" evidence="12">
    <location>
        <position position="843"/>
    </location>
</feature>
<feature type="binding site" evidence="13">
    <location>
        <position position="622"/>
    </location>
    <ligand>
        <name>substrate</name>
    </ligand>
</feature>
<comment type="similarity">
    <text evidence="2 11">Belongs to the PEP-utilizing enzyme family.</text>
</comment>
<sequence>MANSKRVWLFEEANATMRDELGGKGANLAEMSNIGLPVPPGFTITTDTCIAYNKSDGQFPEGLLDEIKTALAAVEAKTGKKLGDPANPLLVSVRSGAKFSMPGMMDTVLNLGLNDETAEALIKLTGNARFVYDSYRRFLMMLSDVAYSDGTNKLAKHDFEHIFYDLKKELGVTEDLDVTADQLKGLCETYKTYIKQQSGKDFPQDPFVQLQDGVEAVFKSWFNDRAKLYRQREKISDDLGTAVNIQSMVFGNQGEDCGTGVAFTRDASNGNNEIFGEYLMNAQGEDVVAGVRTPMPISELKTQNPEIYQEFADICHRLEQHYKDMQDIEFTIEHNKLYILQCRSGKRTGPSAVKIAVDLVNEGLISKEVALARINPELLDQCLHPIIKPGFKYNVLAKGLPAGPGAATGIAVFDAQRAADLGKGGEGKKVILVRADTSPDDLKGMLAAEGVLTERGGMTSHAALVARGFGIPTVAGCSDITVTDRQFVAKGGQVIKEGDYISLNGAFGEVIEGQVQVVDPELTGEFGTLLQWADETRRLGIRTNADTPEDVALAIKLGAEGVGLCRTEHMFFAEERRPVVQAMILAATEEERNAKLAELLPFQREDFKGIFEALGSRPATIRLIDPPLHEFLPSLQTLIEEVATLKAKGTTGAELEAKEKLLSQVESMHEINPMMGLRGCRLSIVFPGIVEMQTRAILEGAIAAKKAGADPHPEIMIPLVGHVNELKAVRSNLERVAKLVVEESGETIDYMFGTMIEIPRAALTSDQIAEEAEFFSFGTNDLTQMTFGFSRDDSDKFLKPYIAQKILPGDPFEAIDQTGVGQLMKISVELAKKVRPNIKLGICGEHGGEPSSIAFCHEIGLNYVSCSPYRVPIARLAAAQANLKDGGSNRDR</sequence>
<dbReference type="NCBIfam" id="NF004531">
    <property type="entry name" value="PRK05878.1"/>
    <property type="match status" value="1"/>
</dbReference>
<dbReference type="RefSeq" id="WP_119319745.1">
    <property type="nucleotide sequence ID" value="NZ_AP025739.1"/>
</dbReference>
<dbReference type="InterPro" id="IPR002192">
    <property type="entry name" value="PPDK_AMP/ATP-bd"/>
</dbReference>
<evidence type="ECO:0000256" key="7">
    <source>
        <dbReference type="ARBA" id="ARBA00022741"/>
    </source>
</evidence>
<evidence type="ECO:0000256" key="11">
    <source>
        <dbReference type="PIRNR" id="PIRNR000853"/>
    </source>
</evidence>
<feature type="binding site" evidence="13">
    <location>
        <position position="566"/>
    </location>
    <ligand>
        <name>substrate</name>
    </ligand>
</feature>
<dbReference type="EC" id="2.7.9.1" evidence="3 11"/>
<feature type="binding site" evidence="13">
    <location>
        <position position="757"/>
    </location>
    <ligand>
        <name>substrate</name>
    </ligand>
</feature>